<name>A0A937RRC9_9ACTN</name>
<evidence type="ECO:0000313" key="3">
    <source>
        <dbReference type="Proteomes" id="UP000604475"/>
    </source>
</evidence>
<accession>A0A937RRC9</accession>
<comment type="caution">
    <text evidence="2">The sequence shown here is derived from an EMBL/GenBank/DDBJ whole genome shotgun (WGS) entry which is preliminary data.</text>
</comment>
<dbReference type="Proteomes" id="UP000604475">
    <property type="component" value="Unassembled WGS sequence"/>
</dbReference>
<dbReference type="InterPro" id="IPR036291">
    <property type="entry name" value="NAD(P)-bd_dom_sf"/>
</dbReference>
<dbReference type="Pfam" id="PF13460">
    <property type="entry name" value="NAD_binding_10"/>
    <property type="match status" value="1"/>
</dbReference>
<protein>
    <submittedName>
        <fullName evidence="2">NAD(P)H-binding protein</fullName>
    </submittedName>
</protein>
<sequence length="287" mass="29199">MIVVTGATGHLGRLVIADLLSRAVPAAGIAAVVRDRARAADLATSGVEIRVADYEQPRTLPGAFAGADKLLFISSVGPDDARLAQHHAVVDAAAEAGVGLLAYTSIVQADTSPLRLAEIHRATEKAIATTGLPSVILRNGWYTENHTAALPTAVQLGALVGGAGQGRIASASRADFATAAAAVLTTPGHAGRVYELTGDTAWNLPELAAELSARTGRAIGYQNLSASEYTAILTGAGLPGYLAELLVDADLRIAEGALATVTDDLRTLIGRPSTPLSESVAAALGDG</sequence>
<dbReference type="InterPro" id="IPR016040">
    <property type="entry name" value="NAD(P)-bd_dom"/>
</dbReference>
<dbReference type="Gene3D" id="3.40.50.720">
    <property type="entry name" value="NAD(P)-binding Rossmann-like Domain"/>
    <property type="match status" value="1"/>
</dbReference>
<dbReference type="AlphaFoldDB" id="A0A937RRC9"/>
<dbReference type="PANTHER" id="PTHR47129:SF1">
    <property type="entry name" value="NMRA-LIKE DOMAIN-CONTAINING PROTEIN"/>
    <property type="match status" value="1"/>
</dbReference>
<reference evidence="2" key="1">
    <citation type="submission" date="2020-12" db="EMBL/GenBank/DDBJ databases">
        <title>Genomic characterization of non-nitrogen-fixing Frankia strains.</title>
        <authorList>
            <person name="Carlos-Shanley C."/>
            <person name="Guerra T."/>
            <person name="Hahn D."/>
        </authorList>
    </citation>
    <scope>NUCLEOTIDE SEQUENCE</scope>
    <source>
        <strain evidence="2">CN6</strain>
    </source>
</reference>
<proteinExistence type="predicted"/>
<dbReference type="RefSeq" id="WP_203003599.1">
    <property type="nucleotide sequence ID" value="NZ_JADWYU010000248.1"/>
</dbReference>
<keyword evidence="3" id="KW-1185">Reference proteome</keyword>
<dbReference type="SUPFAM" id="SSF51735">
    <property type="entry name" value="NAD(P)-binding Rossmann-fold domains"/>
    <property type="match status" value="1"/>
</dbReference>
<dbReference type="Gene3D" id="3.90.25.10">
    <property type="entry name" value="UDP-galactose 4-epimerase, domain 1"/>
    <property type="match status" value="1"/>
</dbReference>
<feature type="domain" description="NAD(P)-binding" evidence="1">
    <location>
        <begin position="6"/>
        <end position="187"/>
    </location>
</feature>
<gene>
    <name evidence="2" type="ORF">I7412_26000</name>
</gene>
<dbReference type="PANTHER" id="PTHR47129">
    <property type="entry name" value="QUINONE OXIDOREDUCTASE 2"/>
    <property type="match status" value="1"/>
</dbReference>
<organism evidence="2 3">
    <name type="scientific">Frankia nepalensis</name>
    <dbReference type="NCBI Taxonomy" id="1836974"/>
    <lineage>
        <taxon>Bacteria</taxon>
        <taxon>Bacillati</taxon>
        <taxon>Actinomycetota</taxon>
        <taxon>Actinomycetes</taxon>
        <taxon>Frankiales</taxon>
        <taxon>Frankiaceae</taxon>
        <taxon>Frankia</taxon>
    </lineage>
</organism>
<dbReference type="InterPro" id="IPR052718">
    <property type="entry name" value="NmrA-type_oxidoreductase"/>
</dbReference>
<evidence type="ECO:0000313" key="2">
    <source>
        <dbReference type="EMBL" id="MBL7630551.1"/>
    </source>
</evidence>
<dbReference type="EMBL" id="JAEACQ010000252">
    <property type="protein sequence ID" value="MBL7630551.1"/>
    <property type="molecule type" value="Genomic_DNA"/>
</dbReference>
<evidence type="ECO:0000259" key="1">
    <source>
        <dbReference type="Pfam" id="PF13460"/>
    </source>
</evidence>